<dbReference type="GO" id="GO:0016174">
    <property type="term" value="F:NAD(P)H oxidase H2O2-forming activity"/>
    <property type="evidence" value="ECO:0007669"/>
    <property type="project" value="TreeGrafter"/>
</dbReference>
<dbReference type="AlphaFoldDB" id="A0A7R9K283"/>
<keyword evidence="6" id="KW-0274">FAD</keyword>
<organism evidence="15">
    <name type="scientific">Timema genevievae</name>
    <name type="common">Walking stick</name>
    <dbReference type="NCBI Taxonomy" id="629358"/>
    <lineage>
        <taxon>Eukaryota</taxon>
        <taxon>Metazoa</taxon>
        <taxon>Ecdysozoa</taxon>
        <taxon>Arthropoda</taxon>
        <taxon>Hexapoda</taxon>
        <taxon>Insecta</taxon>
        <taxon>Pterygota</taxon>
        <taxon>Neoptera</taxon>
        <taxon>Polyneoptera</taxon>
        <taxon>Phasmatodea</taxon>
        <taxon>Timematodea</taxon>
        <taxon>Timematoidea</taxon>
        <taxon>Timematidae</taxon>
        <taxon>Timema</taxon>
    </lineage>
</organism>
<evidence type="ECO:0000256" key="5">
    <source>
        <dbReference type="ARBA" id="ARBA00022703"/>
    </source>
</evidence>
<evidence type="ECO:0000256" key="11">
    <source>
        <dbReference type="ARBA" id="ARBA00047786"/>
    </source>
</evidence>
<dbReference type="EMBL" id="OE842643">
    <property type="protein sequence ID" value="CAD7600955.1"/>
    <property type="molecule type" value="Genomic_DNA"/>
</dbReference>
<keyword evidence="8" id="KW-0560">Oxidoreductase</keyword>
<keyword evidence="5" id="KW-0053">Apoptosis</keyword>
<accession>A0A7R9K283</accession>
<keyword evidence="4" id="KW-0285">Flavoprotein</keyword>
<keyword evidence="10" id="KW-0496">Mitochondrion</keyword>
<protein>
    <recommendedName>
        <fullName evidence="16">Apoptosis-inducing factor 1, mitochondrial</fullName>
    </recommendedName>
</protein>
<sequence>MDCEAIQAVERVGGAACAKTTGGARQLSTTTLPRDDELPTPNNEFRFSLQVNADAFDLFRIPTLHHILNTLTPQRGIVYVTAHSLVVSNKVLQKTHCVGWIQYFLLGAAEQLGAFFVSLSQLEYEFLRLTYLALQSATESYKPHMMKDCSKRVIPPERAPPPKRTYTSLITLGMVALLSGLYALYYFDVSNKKQPPPVIEAPAKRKLTKKERIPATSTDIPNEVPYLLIGGGTASFSASKAIREADPKAKILIVSYEPHFPYVRTPLSKELWLNNDPESRHKLMYQQSNGTEKSLFFEEDNYFVDCKELTSIDDGGVAVARGWEIIKIDVYEKKAYLEDDKVINYDKCLIATGATPKSLPVFDAHKNITKDKVMTYRGIGDFEHLEDLVSNGINSVVIVGGNFLGSELACALARKTRDKGLQVHQIVREHGNMGKVLPKYLSLWTTEKVRKEGVNVILNSEVEAVAIDHDSLVLTLNSGNQIDADQVVLTLGVTPNTKLAGPSQLELDSWQGGFLVNAEMMARSCLWIAGDCTCFYDVNLGRRHVEHHDHAVVSGTLAGENMVGGRKPYWHQSMFWSDLGPGLSYEAIGMVDADLPTVGIFEKVTDKDKPKAVFTVTEEGNHANNEVMSRPVSPKTQTPLSKPREEADSFGKGVIFYLKDEVIVGIVLWNVFKKINVAREVLKGDKKYKNLSEVAKLFNIHDEEVTHKKS</sequence>
<dbReference type="SMART" id="SM01353">
    <property type="entry name" value="AIF_C"/>
    <property type="match status" value="1"/>
</dbReference>
<dbReference type="GO" id="GO:0071949">
    <property type="term" value="F:FAD binding"/>
    <property type="evidence" value="ECO:0007669"/>
    <property type="project" value="TreeGrafter"/>
</dbReference>
<dbReference type="InterPro" id="IPR016156">
    <property type="entry name" value="FAD/NAD-linked_Rdtase_dimer_sf"/>
</dbReference>
<dbReference type="SUPFAM" id="SSF51905">
    <property type="entry name" value="FAD/NAD(P)-binding domain"/>
    <property type="match status" value="2"/>
</dbReference>
<dbReference type="Pfam" id="PF14721">
    <property type="entry name" value="AIF_C"/>
    <property type="match status" value="1"/>
</dbReference>
<gene>
    <name evidence="15" type="ORF">TGEB3V08_LOCUS7766</name>
</gene>
<dbReference type="GO" id="GO:0006915">
    <property type="term" value="P:apoptotic process"/>
    <property type="evidence" value="ECO:0007669"/>
    <property type="project" value="UniProtKB-KW"/>
</dbReference>
<dbReference type="InterPro" id="IPR023753">
    <property type="entry name" value="FAD/NAD-binding_dom"/>
</dbReference>
<evidence type="ECO:0000256" key="9">
    <source>
        <dbReference type="ARBA" id="ARBA00023027"/>
    </source>
</evidence>
<dbReference type="PRINTS" id="PR00411">
    <property type="entry name" value="PNDRDTASEI"/>
</dbReference>
<dbReference type="GO" id="GO:0033108">
    <property type="term" value="P:mitochondrial respiratory chain complex assembly"/>
    <property type="evidence" value="ECO:0007669"/>
    <property type="project" value="TreeGrafter"/>
</dbReference>
<dbReference type="PRINTS" id="PR00368">
    <property type="entry name" value="FADPNR"/>
</dbReference>
<evidence type="ECO:0000256" key="1">
    <source>
        <dbReference type="ARBA" id="ARBA00001974"/>
    </source>
</evidence>
<dbReference type="PANTHER" id="PTHR43557:SF4">
    <property type="entry name" value="APOPTOSIS-INDUCING FACTOR 1, MITOCHONDRIAL"/>
    <property type="match status" value="1"/>
</dbReference>
<evidence type="ECO:0000256" key="12">
    <source>
        <dbReference type="SAM" id="MobiDB-lite"/>
    </source>
</evidence>
<dbReference type="InterPro" id="IPR029324">
    <property type="entry name" value="AIF_C"/>
</dbReference>
<evidence type="ECO:0000256" key="8">
    <source>
        <dbReference type="ARBA" id="ARBA00023002"/>
    </source>
</evidence>
<evidence type="ECO:0000256" key="3">
    <source>
        <dbReference type="ARBA" id="ARBA00006442"/>
    </source>
</evidence>
<dbReference type="GO" id="GO:0005739">
    <property type="term" value="C:mitochondrion"/>
    <property type="evidence" value="ECO:0007669"/>
    <property type="project" value="UniProtKB-SubCell"/>
</dbReference>
<comment type="catalytic activity">
    <reaction evidence="11">
        <text>A + NADH + H(+) = AH2 + NAD(+)</text>
        <dbReference type="Rhea" id="RHEA:11356"/>
        <dbReference type="ChEBI" id="CHEBI:13193"/>
        <dbReference type="ChEBI" id="CHEBI:15378"/>
        <dbReference type="ChEBI" id="CHEBI:17499"/>
        <dbReference type="ChEBI" id="CHEBI:57540"/>
        <dbReference type="ChEBI" id="CHEBI:57945"/>
    </reaction>
</comment>
<dbReference type="PANTHER" id="PTHR43557">
    <property type="entry name" value="APOPTOSIS-INDUCING FACTOR 1"/>
    <property type="match status" value="1"/>
</dbReference>
<evidence type="ECO:0000256" key="6">
    <source>
        <dbReference type="ARBA" id="ARBA00022827"/>
    </source>
</evidence>
<dbReference type="GO" id="GO:0046983">
    <property type="term" value="F:protein dimerization activity"/>
    <property type="evidence" value="ECO:0007669"/>
    <property type="project" value="InterPro"/>
</dbReference>
<feature type="region of interest" description="Disordered" evidence="12">
    <location>
        <begin position="619"/>
        <end position="645"/>
    </location>
</feature>
<evidence type="ECO:0000256" key="10">
    <source>
        <dbReference type="ARBA" id="ARBA00023128"/>
    </source>
</evidence>
<dbReference type="InterPro" id="IPR036188">
    <property type="entry name" value="FAD/NAD-bd_sf"/>
</dbReference>
<comment type="subcellular location">
    <subcellularLocation>
        <location evidence="2">Mitochondrion</location>
    </subcellularLocation>
</comment>
<proteinExistence type="inferred from homology"/>
<name>A0A7R9K283_TIMGE</name>
<evidence type="ECO:0000256" key="7">
    <source>
        <dbReference type="ARBA" id="ARBA00022946"/>
    </source>
</evidence>
<evidence type="ECO:0000256" key="2">
    <source>
        <dbReference type="ARBA" id="ARBA00004173"/>
    </source>
</evidence>
<evidence type="ECO:0000256" key="4">
    <source>
        <dbReference type="ARBA" id="ARBA00022630"/>
    </source>
</evidence>
<evidence type="ECO:0000313" key="15">
    <source>
        <dbReference type="EMBL" id="CAD7600955.1"/>
    </source>
</evidence>
<dbReference type="InterPro" id="IPR050446">
    <property type="entry name" value="FAD-oxidoreductase/Apoptosis"/>
</dbReference>
<feature type="domain" description="Mitochondrial apoptosis-inducing factor C-terminal" evidence="14">
    <location>
        <begin position="558"/>
        <end position="683"/>
    </location>
</feature>
<comment type="cofactor">
    <cofactor evidence="1">
        <name>FAD</name>
        <dbReference type="ChEBI" id="CHEBI:57692"/>
    </cofactor>
</comment>
<evidence type="ECO:0000259" key="13">
    <source>
        <dbReference type="Pfam" id="PF07992"/>
    </source>
</evidence>
<comment type="similarity">
    <text evidence="3">Belongs to the FAD-dependent oxidoreductase family.</text>
</comment>
<reference evidence="15" key="1">
    <citation type="submission" date="2020-11" db="EMBL/GenBank/DDBJ databases">
        <authorList>
            <person name="Tran Van P."/>
        </authorList>
    </citation>
    <scope>NUCLEOTIDE SEQUENCE</scope>
</reference>
<evidence type="ECO:0008006" key="16">
    <source>
        <dbReference type="Google" id="ProtNLM"/>
    </source>
</evidence>
<evidence type="ECO:0000259" key="14">
    <source>
        <dbReference type="Pfam" id="PF14721"/>
    </source>
</evidence>
<dbReference type="Gene3D" id="3.30.390.30">
    <property type="match status" value="1"/>
</dbReference>
<dbReference type="SUPFAM" id="SSF55424">
    <property type="entry name" value="FAD/NAD-linked reductases, dimerisation (C-terminal) domain"/>
    <property type="match status" value="1"/>
</dbReference>
<dbReference type="Gene3D" id="3.50.50.60">
    <property type="entry name" value="FAD/NAD(P)-binding domain"/>
    <property type="match status" value="2"/>
</dbReference>
<feature type="domain" description="FAD/NAD(P)-binding" evidence="13">
    <location>
        <begin position="227"/>
        <end position="554"/>
    </location>
</feature>
<dbReference type="Pfam" id="PF07992">
    <property type="entry name" value="Pyr_redox_2"/>
    <property type="match status" value="1"/>
</dbReference>
<keyword evidence="7" id="KW-0809">Transit peptide</keyword>
<keyword evidence="9" id="KW-0520">NAD</keyword>